<keyword evidence="1" id="KW-1133">Transmembrane helix</keyword>
<evidence type="ECO:0000313" key="2">
    <source>
        <dbReference type="EMBL" id="CAH9070238.1"/>
    </source>
</evidence>
<organism evidence="2 3">
    <name type="scientific">Cuscuta epithymum</name>
    <dbReference type="NCBI Taxonomy" id="186058"/>
    <lineage>
        <taxon>Eukaryota</taxon>
        <taxon>Viridiplantae</taxon>
        <taxon>Streptophyta</taxon>
        <taxon>Embryophyta</taxon>
        <taxon>Tracheophyta</taxon>
        <taxon>Spermatophyta</taxon>
        <taxon>Magnoliopsida</taxon>
        <taxon>eudicotyledons</taxon>
        <taxon>Gunneridae</taxon>
        <taxon>Pentapetalae</taxon>
        <taxon>asterids</taxon>
        <taxon>lamiids</taxon>
        <taxon>Solanales</taxon>
        <taxon>Convolvulaceae</taxon>
        <taxon>Cuscuteae</taxon>
        <taxon>Cuscuta</taxon>
        <taxon>Cuscuta subgen. Cuscuta</taxon>
    </lineage>
</organism>
<dbReference type="AlphaFoldDB" id="A0AAV0CAA4"/>
<evidence type="ECO:0000256" key="1">
    <source>
        <dbReference type="SAM" id="Phobius"/>
    </source>
</evidence>
<sequence>MLTGGGAVGGLGWKLWLRCEAGIGSGSSKLGWAGGQSLGWARVSVWDRGRGWRGKECSVTIFLCGPIIHVTGGGVTGGGVSAAVSLTVIVAVSLMVIVAVSLG</sequence>
<keyword evidence="3" id="KW-1185">Reference proteome</keyword>
<name>A0AAV0CAA4_9ASTE</name>
<evidence type="ECO:0000313" key="3">
    <source>
        <dbReference type="Proteomes" id="UP001152523"/>
    </source>
</evidence>
<keyword evidence="1" id="KW-0472">Membrane</keyword>
<gene>
    <name evidence="2" type="ORF">CEPIT_LOCUS3357</name>
</gene>
<reference evidence="2" key="1">
    <citation type="submission" date="2022-07" db="EMBL/GenBank/DDBJ databases">
        <authorList>
            <person name="Macas J."/>
            <person name="Novak P."/>
            <person name="Neumann P."/>
        </authorList>
    </citation>
    <scope>NUCLEOTIDE SEQUENCE</scope>
</reference>
<protein>
    <submittedName>
        <fullName evidence="2">Uncharacterized protein</fullName>
    </submittedName>
</protein>
<dbReference type="Proteomes" id="UP001152523">
    <property type="component" value="Unassembled WGS sequence"/>
</dbReference>
<proteinExistence type="predicted"/>
<dbReference type="EMBL" id="CAMAPF010000017">
    <property type="protein sequence ID" value="CAH9070238.1"/>
    <property type="molecule type" value="Genomic_DNA"/>
</dbReference>
<accession>A0AAV0CAA4</accession>
<keyword evidence="1" id="KW-0812">Transmembrane</keyword>
<comment type="caution">
    <text evidence="2">The sequence shown here is derived from an EMBL/GenBank/DDBJ whole genome shotgun (WGS) entry which is preliminary data.</text>
</comment>
<feature type="transmembrane region" description="Helical" evidence="1">
    <location>
        <begin position="82"/>
        <end position="102"/>
    </location>
</feature>